<keyword evidence="8" id="KW-1185">Reference proteome</keyword>
<dbReference type="PANTHER" id="PTHR45649:SF26">
    <property type="entry name" value="OS04G0435100 PROTEIN"/>
    <property type="match status" value="1"/>
</dbReference>
<feature type="transmembrane region" description="Helical" evidence="6">
    <location>
        <begin position="128"/>
        <end position="149"/>
    </location>
</feature>
<feature type="transmembrane region" description="Helical" evidence="6">
    <location>
        <begin position="54"/>
        <end position="74"/>
    </location>
</feature>
<sequence>MQYSDLLLHLVVCFKSDSAVLSGSGQWRARHTHMELGACVRLDLLHCFVAEQNMLSLAKFWVLQGAFFYACFLSSRNAHLKHGSTGDTLHHGQPYYVTPGQELAIFAALLLSHGLLNSLPGTTMGWAASVFTTWMIGGGLVLVLCLVVVSEHKHSLWWVLTDFQELNLQDPSSSPVLAFMSGILMSSWCMMGYDAAAHMIEETISADEAARWAFIAPTGVSFVCGLLYLLALGVCISLQLPSIPSARLGVFSRMLKRLEAALLLCSCKAY</sequence>
<dbReference type="Gene3D" id="1.20.1740.10">
    <property type="entry name" value="Amino acid/polyamine transporter I"/>
    <property type="match status" value="1"/>
</dbReference>
<dbReference type="GO" id="GO:0016020">
    <property type="term" value="C:membrane"/>
    <property type="evidence" value="ECO:0007669"/>
    <property type="project" value="UniProtKB-SubCell"/>
</dbReference>
<keyword evidence="2" id="KW-0813">Transport</keyword>
<keyword evidence="4 6" id="KW-1133">Transmembrane helix</keyword>
<proteinExistence type="predicted"/>
<evidence type="ECO:0000313" key="8">
    <source>
        <dbReference type="Proteomes" id="UP001485043"/>
    </source>
</evidence>
<dbReference type="GO" id="GO:0022857">
    <property type="term" value="F:transmembrane transporter activity"/>
    <property type="evidence" value="ECO:0007669"/>
    <property type="project" value="InterPro"/>
</dbReference>
<evidence type="ECO:0000256" key="1">
    <source>
        <dbReference type="ARBA" id="ARBA00004141"/>
    </source>
</evidence>
<dbReference type="Pfam" id="PF13520">
    <property type="entry name" value="AA_permease_2"/>
    <property type="match status" value="1"/>
</dbReference>
<dbReference type="PANTHER" id="PTHR45649">
    <property type="entry name" value="AMINO-ACID PERMEASE BAT1"/>
    <property type="match status" value="1"/>
</dbReference>
<keyword evidence="3 6" id="KW-0812">Transmembrane</keyword>
<dbReference type="AlphaFoldDB" id="A0AAW1T136"/>
<accession>A0AAW1T136</accession>
<dbReference type="Proteomes" id="UP001485043">
    <property type="component" value="Unassembled WGS sequence"/>
</dbReference>
<name>A0AAW1T136_9CHLO</name>
<evidence type="ECO:0000313" key="7">
    <source>
        <dbReference type="EMBL" id="KAK9862464.1"/>
    </source>
</evidence>
<dbReference type="EMBL" id="JALJOV010000602">
    <property type="protein sequence ID" value="KAK9862464.1"/>
    <property type="molecule type" value="Genomic_DNA"/>
</dbReference>
<organism evidence="7 8">
    <name type="scientific">Apatococcus fuscideae</name>
    <dbReference type="NCBI Taxonomy" id="2026836"/>
    <lineage>
        <taxon>Eukaryota</taxon>
        <taxon>Viridiplantae</taxon>
        <taxon>Chlorophyta</taxon>
        <taxon>core chlorophytes</taxon>
        <taxon>Trebouxiophyceae</taxon>
        <taxon>Chlorellales</taxon>
        <taxon>Chlorellaceae</taxon>
        <taxon>Apatococcus</taxon>
    </lineage>
</organism>
<evidence type="ECO:0000256" key="5">
    <source>
        <dbReference type="ARBA" id="ARBA00023136"/>
    </source>
</evidence>
<feature type="transmembrane region" description="Helical" evidence="6">
    <location>
        <begin position="95"/>
        <end position="116"/>
    </location>
</feature>
<evidence type="ECO:0000256" key="4">
    <source>
        <dbReference type="ARBA" id="ARBA00022989"/>
    </source>
</evidence>
<evidence type="ECO:0000256" key="6">
    <source>
        <dbReference type="SAM" id="Phobius"/>
    </source>
</evidence>
<reference evidence="7 8" key="1">
    <citation type="journal article" date="2024" name="Nat. Commun.">
        <title>Phylogenomics reveals the evolutionary origins of lichenization in chlorophyte algae.</title>
        <authorList>
            <person name="Puginier C."/>
            <person name="Libourel C."/>
            <person name="Otte J."/>
            <person name="Skaloud P."/>
            <person name="Haon M."/>
            <person name="Grisel S."/>
            <person name="Petersen M."/>
            <person name="Berrin J.G."/>
            <person name="Delaux P.M."/>
            <person name="Dal Grande F."/>
            <person name="Keller J."/>
        </authorList>
    </citation>
    <scope>NUCLEOTIDE SEQUENCE [LARGE SCALE GENOMIC DNA]</scope>
    <source>
        <strain evidence="7 8">SAG 2523</strain>
    </source>
</reference>
<dbReference type="InterPro" id="IPR002293">
    <property type="entry name" value="AA/rel_permease1"/>
</dbReference>
<keyword evidence="5 6" id="KW-0472">Membrane</keyword>
<evidence type="ECO:0000256" key="2">
    <source>
        <dbReference type="ARBA" id="ARBA00022448"/>
    </source>
</evidence>
<feature type="transmembrane region" description="Helical" evidence="6">
    <location>
        <begin position="213"/>
        <end position="238"/>
    </location>
</feature>
<gene>
    <name evidence="7" type="ORF">WJX84_000955</name>
</gene>
<comment type="caution">
    <text evidence="7">The sequence shown here is derived from an EMBL/GenBank/DDBJ whole genome shotgun (WGS) entry which is preliminary data.</text>
</comment>
<protein>
    <submittedName>
        <fullName evidence="7">Uncharacterized protein</fullName>
    </submittedName>
</protein>
<evidence type="ECO:0000256" key="3">
    <source>
        <dbReference type="ARBA" id="ARBA00022692"/>
    </source>
</evidence>
<comment type="subcellular location">
    <subcellularLocation>
        <location evidence="1">Membrane</location>
        <topology evidence="1">Multi-pass membrane protein</topology>
    </subcellularLocation>
</comment>